<dbReference type="PANTHER" id="PTHR43977">
    <property type="entry name" value="STRUCTURAL MAINTENANCE OF CHROMOSOMES PROTEIN 3"/>
    <property type="match status" value="1"/>
</dbReference>
<comment type="similarity">
    <text evidence="6">Belongs to the SMC family.</text>
</comment>
<dbReference type="InterPro" id="IPR036277">
    <property type="entry name" value="SMC_hinge_sf"/>
</dbReference>
<dbReference type="Pfam" id="PF02463">
    <property type="entry name" value="SMC_N"/>
    <property type="match status" value="1"/>
</dbReference>
<feature type="compositionally biased region" description="Basic and acidic residues" evidence="7">
    <location>
        <begin position="860"/>
        <end position="871"/>
    </location>
</feature>
<evidence type="ECO:0000313" key="10">
    <source>
        <dbReference type="Proteomes" id="UP000283993"/>
    </source>
</evidence>
<evidence type="ECO:0000256" key="6">
    <source>
        <dbReference type="HAMAP-Rule" id="MF_01894"/>
    </source>
</evidence>
<proteinExistence type="inferred from homology"/>
<evidence type="ECO:0000256" key="7">
    <source>
        <dbReference type="SAM" id="MobiDB-lite"/>
    </source>
</evidence>
<dbReference type="CDD" id="cd03278">
    <property type="entry name" value="ABC_SMC_barmotin"/>
    <property type="match status" value="1"/>
</dbReference>
<keyword evidence="4 6" id="KW-0175">Coiled coil</keyword>
<dbReference type="HAMAP" id="MF_01894">
    <property type="entry name" value="Smc_prok"/>
    <property type="match status" value="1"/>
</dbReference>
<evidence type="ECO:0000256" key="1">
    <source>
        <dbReference type="ARBA" id="ARBA00022490"/>
    </source>
</evidence>
<comment type="caution">
    <text evidence="6">Lacks conserved residue(s) required for the propagation of feature annotation.</text>
</comment>
<comment type="subunit">
    <text evidence="6">Homodimer.</text>
</comment>
<feature type="region of interest" description="Disordered" evidence="7">
    <location>
        <begin position="846"/>
        <end position="871"/>
    </location>
</feature>
<protein>
    <recommendedName>
        <fullName evidence="6">Chromosome partition protein Smc</fullName>
    </recommendedName>
</protein>
<keyword evidence="10" id="KW-1185">Reference proteome</keyword>
<comment type="function">
    <text evidence="6">Required for chromosome condensation and partitioning.</text>
</comment>
<keyword evidence="2 6" id="KW-0547">Nucleotide-binding</keyword>
<comment type="caution">
    <text evidence="9">The sequence shown here is derived from an EMBL/GenBank/DDBJ whole genome shotgun (WGS) entry which is preliminary data.</text>
</comment>
<dbReference type="InterPro" id="IPR024704">
    <property type="entry name" value="SMC"/>
</dbReference>
<keyword evidence="1 6" id="KW-0963">Cytoplasm</keyword>
<dbReference type="NCBIfam" id="TIGR02168">
    <property type="entry name" value="SMC_prok_B"/>
    <property type="match status" value="1"/>
</dbReference>
<accession>A0A423PRU0</accession>
<dbReference type="GO" id="GO:0007062">
    <property type="term" value="P:sister chromatid cohesion"/>
    <property type="evidence" value="ECO:0007669"/>
    <property type="project" value="InterPro"/>
</dbReference>
<feature type="binding site" evidence="6">
    <location>
        <begin position="32"/>
        <end position="39"/>
    </location>
    <ligand>
        <name>ATP</name>
        <dbReference type="ChEBI" id="CHEBI:30616"/>
    </ligand>
</feature>
<dbReference type="InterPro" id="IPR003395">
    <property type="entry name" value="RecF/RecN/SMC_N"/>
</dbReference>
<evidence type="ECO:0000256" key="2">
    <source>
        <dbReference type="ARBA" id="ARBA00022741"/>
    </source>
</evidence>
<feature type="compositionally biased region" description="Basic and acidic residues" evidence="7">
    <location>
        <begin position="380"/>
        <end position="391"/>
    </location>
</feature>
<dbReference type="AlphaFoldDB" id="A0A423PRU0"/>
<dbReference type="Gene3D" id="3.40.50.300">
    <property type="entry name" value="P-loop containing nucleotide triphosphate hydrolases"/>
    <property type="match status" value="2"/>
</dbReference>
<dbReference type="GO" id="GO:0005737">
    <property type="term" value="C:cytoplasm"/>
    <property type="evidence" value="ECO:0007669"/>
    <property type="project" value="UniProtKB-SubCell"/>
</dbReference>
<feature type="region of interest" description="Disordered" evidence="7">
    <location>
        <begin position="714"/>
        <end position="738"/>
    </location>
</feature>
<dbReference type="Proteomes" id="UP000283993">
    <property type="component" value="Unassembled WGS sequence"/>
</dbReference>
<dbReference type="GO" id="GO:0006260">
    <property type="term" value="P:DNA replication"/>
    <property type="evidence" value="ECO:0007669"/>
    <property type="project" value="UniProtKB-UniRule"/>
</dbReference>
<keyword evidence="5 6" id="KW-0238">DNA-binding</keyword>
<organism evidence="9 10">
    <name type="scientific">Salinisphaera orenii MK-B5</name>
    <dbReference type="NCBI Taxonomy" id="856730"/>
    <lineage>
        <taxon>Bacteria</taxon>
        <taxon>Pseudomonadati</taxon>
        <taxon>Pseudomonadota</taxon>
        <taxon>Gammaproteobacteria</taxon>
        <taxon>Salinisphaerales</taxon>
        <taxon>Salinisphaeraceae</taxon>
        <taxon>Salinisphaera</taxon>
    </lineage>
</organism>
<dbReference type="GO" id="GO:0005524">
    <property type="term" value="F:ATP binding"/>
    <property type="evidence" value="ECO:0007669"/>
    <property type="project" value="UniProtKB-UniRule"/>
</dbReference>
<feature type="compositionally biased region" description="Acidic residues" evidence="7">
    <location>
        <begin position="850"/>
        <end position="859"/>
    </location>
</feature>
<feature type="coiled-coil region" evidence="6">
    <location>
        <begin position="171"/>
        <end position="212"/>
    </location>
</feature>
<dbReference type="GO" id="GO:0003677">
    <property type="term" value="F:DNA binding"/>
    <property type="evidence" value="ECO:0007669"/>
    <property type="project" value="UniProtKB-UniRule"/>
</dbReference>
<feature type="region of interest" description="Disordered" evidence="7">
    <location>
        <begin position="336"/>
        <end position="403"/>
    </location>
</feature>
<evidence type="ECO:0000256" key="4">
    <source>
        <dbReference type="ARBA" id="ARBA00023054"/>
    </source>
</evidence>
<dbReference type="GO" id="GO:0016887">
    <property type="term" value="F:ATP hydrolysis activity"/>
    <property type="evidence" value="ECO:0007669"/>
    <property type="project" value="InterPro"/>
</dbReference>
<dbReference type="GO" id="GO:0030261">
    <property type="term" value="P:chromosome condensation"/>
    <property type="evidence" value="ECO:0007669"/>
    <property type="project" value="InterPro"/>
</dbReference>
<dbReference type="EMBL" id="AYKH01000010">
    <property type="protein sequence ID" value="ROO28326.1"/>
    <property type="molecule type" value="Genomic_DNA"/>
</dbReference>
<feature type="domain" description="RecF/RecN/SMC N-terminal" evidence="8">
    <location>
        <begin position="3"/>
        <end position="1157"/>
    </location>
</feature>
<keyword evidence="3 6" id="KW-0067">ATP-binding</keyword>
<evidence type="ECO:0000313" key="9">
    <source>
        <dbReference type="EMBL" id="ROO28326.1"/>
    </source>
</evidence>
<feature type="compositionally biased region" description="Basic and acidic residues" evidence="7">
    <location>
        <begin position="717"/>
        <end position="730"/>
    </location>
</feature>
<feature type="compositionally biased region" description="Basic and acidic residues" evidence="7">
    <location>
        <begin position="336"/>
        <end position="372"/>
    </location>
</feature>
<evidence type="ECO:0000256" key="3">
    <source>
        <dbReference type="ARBA" id="ARBA00022840"/>
    </source>
</evidence>
<comment type="domain">
    <text evidence="6">Contains large globular domains required for ATP hydrolysis at each terminus and a third globular domain forming a flexible hinge near the middle of the molecule. These domains are separated by coiled-coil structures.</text>
</comment>
<dbReference type="SUPFAM" id="SSF75553">
    <property type="entry name" value="Smc hinge domain"/>
    <property type="match status" value="1"/>
</dbReference>
<dbReference type="InterPro" id="IPR027417">
    <property type="entry name" value="P-loop_NTPase"/>
</dbReference>
<dbReference type="GO" id="GO:0005694">
    <property type="term" value="C:chromosome"/>
    <property type="evidence" value="ECO:0007669"/>
    <property type="project" value="InterPro"/>
</dbReference>
<comment type="subcellular location">
    <subcellularLocation>
        <location evidence="6">Cytoplasm</location>
    </subcellularLocation>
</comment>
<dbReference type="GO" id="GO:0007059">
    <property type="term" value="P:chromosome segregation"/>
    <property type="evidence" value="ECO:0007669"/>
    <property type="project" value="UniProtKB-UniRule"/>
</dbReference>
<dbReference type="SUPFAM" id="SSF52540">
    <property type="entry name" value="P-loop containing nucleoside triphosphate hydrolases"/>
    <property type="match status" value="1"/>
</dbReference>
<dbReference type="RefSeq" id="WP_123630688.1">
    <property type="nucleotide sequence ID" value="NZ_AYKH01000010.1"/>
</dbReference>
<evidence type="ECO:0000259" key="8">
    <source>
        <dbReference type="Pfam" id="PF02463"/>
    </source>
</evidence>
<dbReference type="InterPro" id="IPR011890">
    <property type="entry name" value="SMC_prok"/>
</dbReference>
<sequence length="1172" mass="129418">MRLSSIRLAGFKSFVDPTTIVLDSNLSAVVGPNGCGKSNVIDAVRWVTGESSARQLRGEALEDVIFNGSRARKPVGRASVELKFDNSEGTLGGEYGAFSEISIKRELARDGGSRYFINGAKSRRRDVIDLFLGTGLGGRSNYAVIEQGAVNRLIEARPEEMRQVLEEAAGISKYKERRRETENRIRHTRENLERLNDLIGEVTQRLGVLKRQAANAEKYKRLKADERRLRAELLALRWAAQSEQVEGAEARQRECEDALRRAISGQREAREAREALAADQQAAMTAVQQAQAAFYDAQSEAARIEQRRAHAREMRELRERERAELVERLETLDAREAEDHRQAEDLAAERDAAERARAQAEAERSEARRALDAAEQAAVDAERVWDEHNASDDNPAQRLEAERTRARYARERCDELIQRRDARTGEREGLGGEDDEALAAAEQDLETRSAAIEADRRAARGHAEEVETLEQRVAESEQTVERLRTELGESRARLASERQLQQSVLREDDAGVRDWLAAHERAEAPGIARRIKVREGWQTAVESALGPWLQGFAVARLPTVEGEWPAEPLTLVETEADAEPADGPEAPAAGPAGLACLADGLDAPAAIRSLARQIYVVDDIGQALARRDELAADQWLVTLDGARVGRGMLVTPAGEAAERGVLEREARIETLTATVAQAEADLEARVAALDEQRQALKTARDSRRALDQSIAAAESELESRRARHQGERERARQRRERRAEIDTELADLNEQIETAKDEAAAREAGLERLAEAAEDFQARRRQAQAELGEARAARETARKRHGEAEQRLRDVEAQQTALAGRVESLDARRRDTAAARADVAERLAAFDAEAAPDGDEADDSDAHERAVAAREAAERELRGARERLADCEKRLETQSETAMQADQGMESAREALQQAQIAVETAGVRRAGVVEQLEELGESPASLVEQLPADATADAWSSEIEAVERRIQGLGAINLAAIEEYDAEAEREAYLGEQHADLSEALETLEQAIAKIDRETRQRFRATYEQVNGRFAAMFPDLFGGGEAALELTEDDWLVTGIRVMARPPGKRNASIQMLSGGEKALTAVALLFALFELNPAPFCMLDEIDAPLDDANVSRFCELVRRMSTQVQFIVITHNKLTMSLAEQLHGVTMAEPGVSRLVSVDIDQALDMAG</sequence>
<name>A0A423PRU0_9GAMM</name>
<gene>
    <name evidence="6" type="primary">smc</name>
    <name evidence="9" type="ORF">SAOR_06355</name>
</gene>
<evidence type="ECO:0000256" key="5">
    <source>
        <dbReference type="ARBA" id="ARBA00023125"/>
    </source>
</evidence>
<feature type="region of interest" description="Disordered" evidence="7">
    <location>
        <begin position="454"/>
        <end position="474"/>
    </location>
</feature>
<dbReference type="PIRSF" id="PIRSF005719">
    <property type="entry name" value="SMC"/>
    <property type="match status" value="1"/>
</dbReference>
<reference evidence="9 10" key="1">
    <citation type="submission" date="2013-10" db="EMBL/GenBank/DDBJ databases">
        <title>Salinisphaera orenii MK-B5 Genome Sequencing.</title>
        <authorList>
            <person name="Lai Q."/>
            <person name="Li C."/>
            <person name="Shao Z."/>
        </authorList>
    </citation>
    <scope>NUCLEOTIDE SEQUENCE [LARGE SCALE GENOMIC DNA]</scope>
    <source>
        <strain evidence="9 10">MK-B5</strain>
    </source>
</reference>